<dbReference type="SUPFAM" id="SSF48498">
    <property type="entry name" value="Tetracyclin repressor-like, C-terminal domain"/>
    <property type="match status" value="1"/>
</dbReference>
<dbReference type="OrthoDB" id="2356263at2"/>
<dbReference type="AlphaFoldDB" id="A0A286HNN4"/>
<dbReference type="InterPro" id="IPR001647">
    <property type="entry name" value="HTH_TetR"/>
</dbReference>
<name>A0A286HNN4_9HYPH</name>
<reference evidence="7" key="1">
    <citation type="submission" date="2017-08" db="EMBL/GenBank/DDBJ databases">
        <authorList>
            <person name="Varghese N."/>
            <person name="Submissions S."/>
        </authorList>
    </citation>
    <scope>NUCLEOTIDE SEQUENCE [LARGE SCALE GENOMIC DNA]</scope>
    <source>
        <strain evidence="7">KCTC 23107</strain>
    </source>
</reference>
<keyword evidence="1" id="KW-0805">Transcription regulation</keyword>
<dbReference type="GO" id="GO:0000976">
    <property type="term" value="F:transcription cis-regulatory region binding"/>
    <property type="evidence" value="ECO:0007669"/>
    <property type="project" value="TreeGrafter"/>
</dbReference>
<accession>A0A286HNN4</accession>
<dbReference type="PROSITE" id="PS50977">
    <property type="entry name" value="HTH_TETR_2"/>
    <property type="match status" value="1"/>
</dbReference>
<organism evidence="6 7">
    <name type="scientific">Hoeflea halophila</name>
    <dbReference type="NCBI Taxonomy" id="714899"/>
    <lineage>
        <taxon>Bacteria</taxon>
        <taxon>Pseudomonadati</taxon>
        <taxon>Pseudomonadota</taxon>
        <taxon>Alphaproteobacteria</taxon>
        <taxon>Hyphomicrobiales</taxon>
        <taxon>Rhizobiaceae</taxon>
        <taxon>Hoeflea</taxon>
    </lineage>
</organism>
<dbReference type="InterPro" id="IPR009057">
    <property type="entry name" value="Homeodomain-like_sf"/>
</dbReference>
<evidence type="ECO:0000256" key="4">
    <source>
        <dbReference type="PROSITE-ProRule" id="PRU00335"/>
    </source>
</evidence>
<evidence type="ECO:0000313" key="6">
    <source>
        <dbReference type="EMBL" id="SOE08764.1"/>
    </source>
</evidence>
<dbReference type="InterPro" id="IPR050109">
    <property type="entry name" value="HTH-type_TetR-like_transc_reg"/>
</dbReference>
<feature type="domain" description="HTH tetR-type" evidence="5">
    <location>
        <begin position="18"/>
        <end position="78"/>
    </location>
</feature>
<dbReference type="PANTHER" id="PTHR30055">
    <property type="entry name" value="HTH-TYPE TRANSCRIPTIONAL REGULATOR RUTR"/>
    <property type="match status" value="1"/>
</dbReference>
<gene>
    <name evidence="6" type="ORF">SAMN05877838_0494</name>
</gene>
<evidence type="ECO:0000256" key="3">
    <source>
        <dbReference type="ARBA" id="ARBA00023163"/>
    </source>
</evidence>
<dbReference type="SUPFAM" id="SSF46689">
    <property type="entry name" value="Homeodomain-like"/>
    <property type="match status" value="1"/>
</dbReference>
<dbReference type="Pfam" id="PF09209">
    <property type="entry name" value="CecR_C"/>
    <property type="match status" value="1"/>
</dbReference>
<sequence>MATNSSSFPEAEAGTAGEQTRMALIMAGIRLFGAKGFEATSTREIAAEAKANIASIAYHFGGKAGLRLACAEMVGRRIQAVAGPALRAIDPGKDPAAAQAGFERVIMGVADFMLGQVEARDIASFMVREMGAAGPVFDKVYADFIVPVHRSLCGLLGLTTGHDPESDLIRLGTFSIAGQVVYFRIGHAIVAKRMEWKEVGPGEVEAIKAVILSNIRAFVATNRKPG</sequence>
<dbReference type="InterPro" id="IPR036271">
    <property type="entry name" value="Tet_transcr_reg_TetR-rel_C_sf"/>
</dbReference>
<dbReference type="Gene3D" id="1.10.10.60">
    <property type="entry name" value="Homeodomain-like"/>
    <property type="match status" value="1"/>
</dbReference>
<dbReference type="Gene3D" id="1.10.357.10">
    <property type="entry name" value="Tetracycline Repressor, domain 2"/>
    <property type="match status" value="1"/>
</dbReference>
<dbReference type="RefSeq" id="WP_143438919.1">
    <property type="nucleotide sequence ID" value="NZ_OCPC01000001.1"/>
</dbReference>
<evidence type="ECO:0000259" key="5">
    <source>
        <dbReference type="PROSITE" id="PS50977"/>
    </source>
</evidence>
<evidence type="ECO:0000313" key="7">
    <source>
        <dbReference type="Proteomes" id="UP000219465"/>
    </source>
</evidence>
<protein>
    <submittedName>
        <fullName evidence="6">TetR family transcriptional regulator</fullName>
    </submittedName>
</protein>
<evidence type="ECO:0000256" key="2">
    <source>
        <dbReference type="ARBA" id="ARBA00023125"/>
    </source>
</evidence>
<dbReference type="GO" id="GO:0003700">
    <property type="term" value="F:DNA-binding transcription factor activity"/>
    <property type="evidence" value="ECO:0007669"/>
    <property type="project" value="TreeGrafter"/>
</dbReference>
<keyword evidence="3" id="KW-0804">Transcription</keyword>
<keyword evidence="2 4" id="KW-0238">DNA-binding</keyword>
<dbReference type="InterPro" id="IPR015292">
    <property type="entry name" value="Tscrpt_reg_YbiH_C"/>
</dbReference>
<dbReference type="Pfam" id="PF00440">
    <property type="entry name" value="TetR_N"/>
    <property type="match status" value="1"/>
</dbReference>
<dbReference type="Proteomes" id="UP000219465">
    <property type="component" value="Unassembled WGS sequence"/>
</dbReference>
<feature type="DNA-binding region" description="H-T-H motif" evidence="4">
    <location>
        <begin position="41"/>
        <end position="60"/>
    </location>
</feature>
<proteinExistence type="predicted"/>
<keyword evidence="7" id="KW-1185">Reference proteome</keyword>
<dbReference type="EMBL" id="OCPC01000001">
    <property type="protein sequence ID" value="SOE08764.1"/>
    <property type="molecule type" value="Genomic_DNA"/>
</dbReference>
<dbReference type="PANTHER" id="PTHR30055:SF234">
    <property type="entry name" value="HTH-TYPE TRANSCRIPTIONAL REGULATOR BETI"/>
    <property type="match status" value="1"/>
</dbReference>
<evidence type="ECO:0000256" key="1">
    <source>
        <dbReference type="ARBA" id="ARBA00023015"/>
    </source>
</evidence>